<sequence>MIEESMTLPDNIIEKLRKQHLFENLSIEDIKSAITRFEEIHILTGELAFRKGERYHKGIYFLLSGEILLTHPNTHIQVACHNCPVGLSTFLGKTMYTMNAIAQSDCDLLFVHELCIYRLMELSDDFRSKLIKDIQIRLTHLDNSSNAFLMQSVYQTVSGVMSSPVITIQTGKSVVEAANIMKEHKISSLLVVNRKQIVKGLLTSNDLTRKFLVDLENNIKNQDVENYMDTEPVTFPPEFPIVEALNELQITGKTHGVVMQNSKPAGIVSIHNISTMLFENSHLYCAHIDSMTSLDELKQVFKQIYRVARTLATSSRVSREELTALSSIHRAIHKKAFQLTSDAFKAEKNFKLTDYSYCYLLLGAGARREMDLRPQINNAFILADDMPDTAEKHFKEFAAKYHENLVDIGYYPHNSNDDVMTVNLVLKYSKWLEEIDGWSSKGSKSNKKYALPMLIDVAALEGDIKLAWSIRNYVLKKAADRPAILTALVKQYPAIKIPVSQFGSFIVEKEGKYEGMFNLKTQALSYIVNITRLLSIYAGITDMGTIERIEHLERKKIVSEELATQAIIAFDTITETLINEQVNQAANNQEVTSYISPASLSLFYQEKLKRALQFATIYTSYGVKFLNEI</sequence>
<dbReference type="Gene3D" id="3.10.580.10">
    <property type="entry name" value="CBS-domain"/>
    <property type="match status" value="1"/>
</dbReference>
<dbReference type="Proteomes" id="UP000824176">
    <property type="component" value="Unassembled WGS sequence"/>
</dbReference>
<comment type="caution">
    <text evidence="4">The sequence shown here is derived from an EMBL/GenBank/DDBJ whole genome shotgun (WGS) entry which is preliminary data.</text>
</comment>
<evidence type="ECO:0000259" key="3">
    <source>
        <dbReference type="PROSITE" id="PS51371"/>
    </source>
</evidence>
<evidence type="ECO:0000313" key="5">
    <source>
        <dbReference type="Proteomes" id="UP000824176"/>
    </source>
</evidence>
<dbReference type="InterPro" id="IPR005105">
    <property type="entry name" value="GlnD_Uridyltrans_N"/>
</dbReference>
<dbReference type="InterPro" id="IPR014710">
    <property type="entry name" value="RmlC-like_jellyroll"/>
</dbReference>
<dbReference type="Pfam" id="PF00571">
    <property type="entry name" value="CBS"/>
    <property type="match status" value="2"/>
</dbReference>
<dbReference type="Pfam" id="PF03445">
    <property type="entry name" value="DUF294"/>
    <property type="match status" value="1"/>
</dbReference>
<evidence type="ECO:0000256" key="1">
    <source>
        <dbReference type="ARBA" id="ARBA00022737"/>
    </source>
</evidence>
<accession>A0A9D2GRI3</accession>
<dbReference type="PROSITE" id="PS51371">
    <property type="entry name" value="CBS"/>
    <property type="match status" value="2"/>
</dbReference>
<dbReference type="InterPro" id="IPR018490">
    <property type="entry name" value="cNMP-bd_dom_sf"/>
</dbReference>
<dbReference type="InterPro" id="IPR051462">
    <property type="entry name" value="CBS_domain-containing"/>
</dbReference>
<reference evidence="4" key="1">
    <citation type="journal article" date="2021" name="PeerJ">
        <title>Extensive microbial diversity within the chicken gut microbiome revealed by metagenomics and culture.</title>
        <authorList>
            <person name="Gilroy R."/>
            <person name="Ravi A."/>
            <person name="Getino M."/>
            <person name="Pursley I."/>
            <person name="Horton D.L."/>
            <person name="Alikhan N.F."/>
            <person name="Baker D."/>
            <person name="Gharbi K."/>
            <person name="Hall N."/>
            <person name="Watson M."/>
            <person name="Adriaenssens E.M."/>
            <person name="Foster-Nyarko E."/>
            <person name="Jarju S."/>
            <person name="Secka A."/>
            <person name="Antonio M."/>
            <person name="Oren A."/>
            <person name="Chaudhuri R.R."/>
            <person name="La Ragione R."/>
            <person name="Hildebrand F."/>
            <person name="Pallen M.J."/>
        </authorList>
    </citation>
    <scope>NUCLEOTIDE SEQUENCE</scope>
    <source>
        <strain evidence="4">ChiW4-1371</strain>
    </source>
</reference>
<dbReference type="SUPFAM" id="SSF51206">
    <property type="entry name" value="cAMP-binding domain-like"/>
    <property type="match status" value="1"/>
</dbReference>
<gene>
    <name evidence="4" type="ORF">H9804_02115</name>
</gene>
<keyword evidence="1" id="KW-0677">Repeat</keyword>
<feature type="domain" description="CBS" evidence="3">
    <location>
        <begin position="161"/>
        <end position="224"/>
    </location>
</feature>
<protein>
    <submittedName>
        <fullName evidence="4">CBS domain-containing protein</fullName>
    </submittedName>
</protein>
<dbReference type="AlphaFoldDB" id="A0A9D2GRI3"/>
<dbReference type="SUPFAM" id="SSF54631">
    <property type="entry name" value="CBS-domain pair"/>
    <property type="match status" value="1"/>
</dbReference>
<dbReference type="InterPro" id="IPR018821">
    <property type="entry name" value="DUF294_put_nucleoTrafse_sb-bd"/>
</dbReference>
<dbReference type="CDD" id="cd00038">
    <property type="entry name" value="CAP_ED"/>
    <property type="match status" value="1"/>
</dbReference>
<dbReference type="EMBL" id="DXAQ01000032">
    <property type="protein sequence ID" value="HIZ88713.1"/>
    <property type="molecule type" value="Genomic_DNA"/>
</dbReference>
<proteinExistence type="predicted"/>
<dbReference type="Gene3D" id="2.60.120.10">
    <property type="entry name" value="Jelly Rolls"/>
    <property type="match status" value="1"/>
</dbReference>
<dbReference type="GO" id="GO:0008773">
    <property type="term" value="F:[protein-PII] uridylyltransferase activity"/>
    <property type="evidence" value="ECO:0007669"/>
    <property type="project" value="InterPro"/>
</dbReference>
<organism evidence="4 5">
    <name type="scientific">Candidatus Mucispirillum faecigallinarum</name>
    <dbReference type="NCBI Taxonomy" id="2838699"/>
    <lineage>
        <taxon>Bacteria</taxon>
        <taxon>Pseudomonadati</taxon>
        <taxon>Deferribacterota</taxon>
        <taxon>Deferribacteres</taxon>
        <taxon>Deferribacterales</taxon>
        <taxon>Mucispirillaceae</taxon>
        <taxon>Mucispirillum</taxon>
    </lineage>
</organism>
<evidence type="ECO:0000313" key="4">
    <source>
        <dbReference type="EMBL" id="HIZ88713.1"/>
    </source>
</evidence>
<dbReference type="PANTHER" id="PTHR48108">
    <property type="entry name" value="CBS DOMAIN-CONTAINING PROTEIN CBSX2, CHLOROPLASTIC"/>
    <property type="match status" value="1"/>
</dbReference>
<feature type="domain" description="CBS" evidence="3">
    <location>
        <begin position="228"/>
        <end position="283"/>
    </location>
</feature>
<dbReference type="PANTHER" id="PTHR48108:SF26">
    <property type="entry name" value="CBS DOMAIN-CONTAINING PROTEIN DDB_G0289609"/>
    <property type="match status" value="1"/>
</dbReference>
<dbReference type="Pfam" id="PF10335">
    <property type="entry name" value="DUF294_C"/>
    <property type="match status" value="1"/>
</dbReference>
<evidence type="ECO:0000256" key="2">
    <source>
        <dbReference type="PROSITE-ProRule" id="PRU00703"/>
    </source>
</evidence>
<keyword evidence="2" id="KW-0129">CBS domain</keyword>
<dbReference type="SMART" id="SM00116">
    <property type="entry name" value="CBS"/>
    <property type="match status" value="2"/>
</dbReference>
<dbReference type="InterPro" id="IPR000644">
    <property type="entry name" value="CBS_dom"/>
</dbReference>
<reference evidence="4" key="2">
    <citation type="submission" date="2021-04" db="EMBL/GenBank/DDBJ databases">
        <authorList>
            <person name="Gilroy R."/>
        </authorList>
    </citation>
    <scope>NUCLEOTIDE SEQUENCE</scope>
    <source>
        <strain evidence="4">ChiW4-1371</strain>
    </source>
</reference>
<dbReference type="InterPro" id="IPR000595">
    <property type="entry name" value="cNMP-bd_dom"/>
</dbReference>
<name>A0A9D2GRI3_9BACT</name>
<dbReference type="InterPro" id="IPR046342">
    <property type="entry name" value="CBS_dom_sf"/>
</dbReference>